<gene>
    <name evidence="2" type="ORF">SAMN05192562_102538</name>
</gene>
<evidence type="ECO:0000313" key="2">
    <source>
        <dbReference type="EMBL" id="SFT85804.1"/>
    </source>
</evidence>
<dbReference type="Pfam" id="PF20247">
    <property type="entry name" value="DUF6602"/>
    <property type="match status" value="1"/>
</dbReference>
<organism evidence="2 3">
    <name type="scientific">Kosakonia arachidis</name>
    <dbReference type="NCBI Taxonomy" id="551989"/>
    <lineage>
        <taxon>Bacteria</taxon>
        <taxon>Pseudomonadati</taxon>
        <taxon>Pseudomonadota</taxon>
        <taxon>Gammaproteobacteria</taxon>
        <taxon>Enterobacterales</taxon>
        <taxon>Enterobacteriaceae</taxon>
        <taxon>Kosakonia</taxon>
    </lineage>
</organism>
<feature type="domain" description="DUF6602" evidence="1">
    <location>
        <begin position="72"/>
        <end position="178"/>
    </location>
</feature>
<dbReference type="Proteomes" id="UP000199187">
    <property type="component" value="Unassembled WGS sequence"/>
</dbReference>
<reference evidence="3" key="1">
    <citation type="submission" date="2016-10" db="EMBL/GenBank/DDBJ databases">
        <authorList>
            <person name="Varghese N."/>
            <person name="Submissions S."/>
        </authorList>
    </citation>
    <scope>NUCLEOTIDE SEQUENCE [LARGE SCALE GENOMIC DNA]</scope>
    <source>
        <strain evidence="3">Ah-143</strain>
    </source>
</reference>
<dbReference type="RefSeq" id="WP_090121477.1">
    <property type="nucleotide sequence ID" value="NZ_CP045300.1"/>
</dbReference>
<accession>A0A1I7BF60</accession>
<evidence type="ECO:0000259" key="1">
    <source>
        <dbReference type="Pfam" id="PF20247"/>
    </source>
</evidence>
<keyword evidence="3" id="KW-1185">Reference proteome</keyword>
<dbReference type="EMBL" id="FPAU01000002">
    <property type="protein sequence ID" value="SFT85804.1"/>
    <property type="molecule type" value="Genomic_DNA"/>
</dbReference>
<dbReference type="OrthoDB" id="9204696at2"/>
<evidence type="ECO:0000313" key="3">
    <source>
        <dbReference type="Proteomes" id="UP000199187"/>
    </source>
</evidence>
<dbReference type="InterPro" id="IPR046537">
    <property type="entry name" value="DUF6602"/>
</dbReference>
<sequence length="446" mass="51428">MKGAGQKRTRITKDERARRDVFKVREQSVRSYFSNLNKHVGDLRNKETDFYGIDRELKFFQDNIIFEYEKTKGLRHPRDLGNARENILKDFIKASGLFPPKYSISERSSRVAATSGHISNEMDIVFYDYLDRYVLMQRNSAYDVYSAECVYGVVQVKSKLTSKELVSAINNIKSYKKLKRVSNSAFFIGNGDSSINGFGVIFAYESGMDWHEIVDLLQAEVLKNKPSELPNAIFILNQGYFIFGTETEYLSLNSDRMVNAKDVIVHGFPDRDENSLSHFYEIIIRLLNNTLKISTDILKYRSLPLTAGDYSYRFSSGVLNELARCELHGEYHRLFKESALECILLYCVSKEKINLIKLLDLGLGRAGDNEDAYNRQPIDVVVYNPENLLPTEIMFMDPQPFEFEGKTFTAPPCAYYRIICSNMDIVIPFYYIVKENMLHSCPKCKK</sequence>
<protein>
    <recommendedName>
        <fullName evidence="1">DUF6602 domain-containing protein</fullName>
    </recommendedName>
</protein>
<name>A0A1I7BF60_9ENTR</name>
<dbReference type="CDD" id="cd21173">
    <property type="entry name" value="NucC-like"/>
    <property type="match status" value="1"/>
</dbReference>
<dbReference type="AlphaFoldDB" id="A0A1I7BF60"/>
<proteinExistence type="predicted"/>